<evidence type="ECO:0000256" key="2">
    <source>
        <dbReference type="ARBA" id="ARBA00022801"/>
    </source>
</evidence>
<proteinExistence type="predicted"/>
<organism evidence="5 6">
    <name type="scientific">Planococcus rifietoensis</name>
    <dbReference type="NCBI Taxonomy" id="200991"/>
    <lineage>
        <taxon>Bacteria</taxon>
        <taxon>Bacillati</taxon>
        <taxon>Bacillota</taxon>
        <taxon>Bacilli</taxon>
        <taxon>Bacillales</taxon>
        <taxon>Caryophanaceae</taxon>
        <taxon>Planococcus</taxon>
    </lineage>
</organism>
<name>A0A0U2YHD9_9BACL</name>
<feature type="domain" description="Nudix hydrolase" evidence="4">
    <location>
        <begin position="1"/>
        <end position="131"/>
    </location>
</feature>
<keyword evidence="2" id="KW-0378">Hydrolase</keyword>
<dbReference type="STRING" id="200991.AUC31_01695"/>
<dbReference type="PANTHER" id="PTHR43222:SF2">
    <property type="entry name" value="NUDIX HYDROLASE 23, CHLOROPLASTIC"/>
    <property type="match status" value="1"/>
</dbReference>
<dbReference type="InterPro" id="IPR000086">
    <property type="entry name" value="NUDIX_hydrolase_dom"/>
</dbReference>
<dbReference type="PRINTS" id="PR00502">
    <property type="entry name" value="NUDIXFAMILY"/>
</dbReference>
<dbReference type="InterPro" id="IPR015797">
    <property type="entry name" value="NUDIX_hydrolase-like_dom_sf"/>
</dbReference>
<protein>
    <submittedName>
        <fullName evidence="5">DNA mismatch repair protein MutT</fullName>
    </submittedName>
</protein>
<evidence type="ECO:0000256" key="3">
    <source>
        <dbReference type="ARBA" id="ARBA00022842"/>
    </source>
</evidence>
<dbReference type="Gene3D" id="3.90.79.10">
    <property type="entry name" value="Nucleoside Triphosphate Pyrophosphohydrolase"/>
    <property type="match status" value="1"/>
</dbReference>
<evidence type="ECO:0000313" key="5">
    <source>
        <dbReference type="EMBL" id="ALS74042.1"/>
    </source>
</evidence>
<dbReference type="PROSITE" id="PS51462">
    <property type="entry name" value="NUDIX"/>
    <property type="match status" value="1"/>
</dbReference>
<keyword evidence="3" id="KW-0460">Magnesium</keyword>
<dbReference type="OrthoDB" id="9008185at2"/>
<dbReference type="CDD" id="cd18886">
    <property type="entry name" value="NUDIX_MutT_Nudt1"/>
    <property type="match status" value="1"/>
</dbReference>
<comment type="cofactor">
    <cofactor evidence="1">
        <name>Mg(2+)</name>
        <dbReference type="ChEBI" id="CHEBI:18420"/>
    </cofactor>
</comment>
<dbReference type="InterPro" id="IPR020476">
    <property type="entry name" value="Nudix_hydrolase"/>
</dbReference>
<accession>A0A0U2YHD9</accession>
<dbReference type="PANTHER" id="PTHR43222">
    <property type="entry name" value="NUDIX HYDROLASE 23"/>
    <property type="match status" value="1"/>
</dbReference>
<dbReference type="Proteomes" id="UP000067683">
    <property type="component" value="Chromosome"/>
</dbReference>
<evidence type="ECO:0000313" key="6">
    <source>
        <dbReference type="Proteomes" id="UP000067683"/>
    </source>
</evidence>
<dbReference type="RefSeq" id="WP_058380750.1">
    <property type="nucleotide sequence ID" value="NZ_CP013659.2"/>
</dbReference>
<reference evidence="5" key="1">
    <citation type="submission" date="2016-01" db="EMBL/GenBank/DDBJ databases">
        <title>Complete genome of Planococcus rifietoensis type strain M8.</title>
        <authorList>
            <person name="See-Too W.S."/>
        </authorList>
    </citation>
    <scope>NUCLEOTIDE SEQUENCE [LARGE SCALE GENOMIC DNA]</scope>
    <source>
        <strain evidence="5">M8</strain>
    </source>
</reference>
<keyword evidence="6" id="KW-1185">Reference proteome</keyword>
<sequence length="161" mass="18097">MLNYTLCLIRNGDEILLLNREKPPQMGMWNGVGGKIEPGETPLESAIRETFEETGIRLTDMLHAGNVLFTNESSRQGMYLFMADLPETQVLATPLGTREGILDWKSIDWILQKDNRGVAANLRAYLPSLLNGDLKLEHCFIYKNREIAEYTAAALSEPIKA</sequence>
<evidence type="ECO:0000256" key="1">
    <source>
        <dbReference type="ARBA" id="ARBA00001946"/>
    </source>
</evidence>
<dbReference type="GO" id="GO:0016787">
    <property type="term" value="F:hydrolase activity"/>
    <property type="evidence" value="ECO:0007669"/>
    <property type="project" value="UniProtKB-KW"/>
</dbReference>
<dbReference type="EMBL" id="CP013659">
    <property type="protein sequence ID" value="ALS74042.1"/>
    <property type="molecule type" value="Genomic_DNA"/>
</dbReference>
<dbReference type="KEGG" id="prt:AUC31_01695"/>
<dbReference type="AlphaFoldDB" id="A0A0U2YHD9"/>
<dbReference type="SUPFAM" id="SSF55811">
    <property type="entry name" value="Nudix"/>
    <property type="match status" value="1"/>
</dbReference>
<gene>
    <name evidence="5" type="ORF">AUC31_01695</name>
</gene>
<evidence type="ECO:0000259" key="4">
    <source>
        <dbReference type="PROSITE" id="PS51462"/>
    </source>
</evidence>
<dbReference type="Pfam" id="PF00293">
    <property type="entry name" value="NUDIX"/>
    <property type="match status" value="1"/>
</dbReference>